<protein>
    <submittedName>
        <fullName evidence="1">Uncharacterized protein</fullName>
    </submittedName>
</protein>
<dbReference type="Proteomes" id="UP001363151">
    <property type="component" value="Unassembled WGS sequence"/>
</dbReference>
<accession>A0ABR1FZL5</accession>
<gene>
    <name evidence="1" type="ORF">SO694_0030604</name>
</gene>
<reference evidence="1 2" key="1">
    <citation type="submission" date="2024-03" db="EMBL/GenBank/DDBJ databases">
        <title>Aureococcus anophagefferens CCMP1851 and Kratosvirus quantuckense: Draft genome of a second virus-susceptible host strain in the model system.</title>
        <authorList>
            <person name="Chase E."/>
            <person name="Truchon A.R."/>
            <person name="Schepens W."/>
            <person name="Wilhelm S.W."/>
        </authorList>
    </citation>
    <scope>NUCLEOTIDE SEQUENCE [LARGE SCALE GENOMIC DNA]</scope>
    <source>
        <strain evidence="1 2">CCMP1851</strain>
    </source>
</reference>
<evidence type="ECO:0000313" key="2">
    <source>
        <dbReference type="Proteomes" id="UP001363151"/>
    </source>
</evidence>
<evidence type="ECO:0000313" key="1">
    <source>
        <dbReference type="EMBL" id="KAK7241714.1"/>
    </source>
</evidence>
<sequence length="392" mass="43984">MQAQLDDFGDAVAPLPPLQQAGVQYLDTTAIGEILDARIAPSVCNFVKKTAELNDLVFGGLQVGYTPNEKTTYESVCGKHLYTFPNQDYYDDKNNLVMMKPNCSMNEFCHIVHPARVFCGTNSPGQPGDWSLFNLLVGGPVFIERSNHPHKLYSVIPAFSLDGGMNPAAMHLDSNNHKNVAGGKGLLKVAWKFVPGLYRWPVRHHAAKSYDGLIGQTEFCEWCANEGYLLDIDGNFYVVCNYWKYRDTYAQLSECINRFGKLRDTPRGHRLDAFERFLGGCAAEVKHKGNLKHIPLFLITNMYVATDDKQMHTTEGGLEKKRMVLTTHERARNGIEVLYTLNQMCEIAKGNMPTVEKLDDDFLPDKALGPGGYMQRAPAANHKGKRCNYYKS</sequence>
<dbReference type="EMBL" id="JBBJCI010000161">
    <property type="protein sequence ID" value="KAK7241714.1"/>
    <property type="molecule type" value="Genomic_DNA"/>
</dbReference>
<organism evidence="1 2">
    <name type="scientific">Aureococcus anophagefferens</name>
    <name type="common">Harmful bloom alga</name>
    <dbReference type="NCBI Taxonomy" id="44056"/>
    <lineage>
        <taxon>Eukaryota</taxon>
        <taxon>Sar</taxon>
        <taxon>Stramenopiles</taxon>
        <taxon>Ochrophyta</taxon>
        <taxon>Pelagophyceae</taxon>
        <taxon>Pelagomonadales</taxon>
        <taxon>Pelagomonadaceae</taxon>
        <taxon>Aureococcus</taxon>
    </lineage>
</organism>
<keyword evidence="2" id="KW-1185">Reference proteome</keyword>
<proteinExistence type="predicted"/>
<name>A0ABR1FZL5_AURAN</name>
<dbReference type="KEGG" id="aaf:AURANDRAFT_64331"/>
<comment type="caution">
    <text evidence="1">The sequence shown here is derived from an EMBL/GenBank/DDBJ whole genome shotgun (WGS) entry which is preliminary data.</text>
</comment>